<dbReference type="GO" id="GO:0003677">
    <property type="term" value="F:DNA binding"/>
    <property type="evidence" value="ECO:0007669"/>
    <property type="project" value="InterPro"/>
</dbReference>
<dbReference type="KEGG" id="aori:SD37_12445"/>
<feature type="compositionally biased region" description="Basic and acidic residues" evidence="1">
    <location>
        <begin position="169"/>
        <end position="179"/>
    </location>
</feature>
<dbReference type="InterPro" id="IPR036894">
    <property type="entry name" value="YbaB-like_sf"/>
</dbReference>
<feature type="compositionally biased region" description="Basic and acidic residues" evidence="1">
    <location>
        <begin position="121"/>
        <end position="135"/>
    </location>
</feature>
<name>A0A193BW34_AMYOR</name>
<feature type="compositionally biased region" description="Pro residues" evidence="1">
    <location>
        <begin position="141"/>
        <end position="155"/>
    </location>
</feature>
<evidence type="ECO:0000313" key="2">
    <source>
        <dbReference type="EMBL" id="ANN16379.1"/>
    </source>
</evidence>
<feature type="region of interest" description="Disordered" evidence="1">
    <location>
        <begin position="116"/>
        <end position="179"/>
    </location>
</feature>
<evidence type="ECO:0000313" key="3">
    <source>
        <dbReference type="Proteomes" id="UP000093695"/>
    </source>
</evidence>
<protein>
    <recommendedName>
        <fullName evidence="4">YbaB/EbfC DNA-binding family protein</fullName>
    </recommendedName>
</protein>
<dbReference type="RefSeq" id="WP_044854176.1">
    <property type="nucleotide sequence ID" value="NZ_CP016174.1"/>
</dbReference>
<gene>
    <name evidence="2" type="ORF">SD37_12445</name>
</gene>
<reference evidence="2 3" key="1">
    <citation type="journal article" date="2015" name="Genome Announc.">
        <title>Draft Genome Sequence of Norvancomycin-Producing Strain Amycolatopsis orientalis CPCC200066.</title>
        <authorList>
            <person name="Lei X."/>
            <person name="Yuan F."/>
            <person name="Shi Y."/>
            <person name="Li X."/>
            <person name="Wang L."/>
            <person name="Hong B."/>
        </authorList>
    </citation>
    <scope>NUCLEOTIDE SEQUENCE [LARGE SCALE GENOMIC DNA]</scope>
    <source>
        <strain evidence="2 3">B-37</strain>
    </source>
</reference>
<dbReference type="SUPFAM" id="SSF82607">
    <property type="entry name" value="YbaB-like"/>
    <property type="match status" value="1"/>
</dbReference>
<dbReference type="eggNOG" id="COG0718">
    <property type="taxonomic scope" value="Bacteria"/>
</dbReference>
<dbReference type="Pfam" id="PF02575">
    <property type="entry name" value="YbaB_DNA_bd"/>
    <property type="match status" value="1"/>
</dbReference>
<dbReference type="STRING" id="31958.SD37_12445"/>
<sequence>MTVPFGGQVRDPQEWMREQEQRSAALLAKAEQAKTDLENNVVTLSSPDRLVTVTVNPGGGLMSLALSPQAQERTPAQLASLIMSTYRKATTRAADRTLEIMAGLTGEDSDAVDFIKSTLPPREEPRPTAEPDDSARFGLPAEPPSGPPSGPPAKPRPSRPASDEDDGEDFQHVDWTGRS</sequence>
<dbReference type="Proteomes" id="UP000093695">
    <property type="component" value="Chromosome"/>
</dbReference>
<organism evidence="2 3">
    <name type="scientific">Amycolatopsis orientalis</name>
    <name type="common">Nocardia orientalis</name>
    <dbReference type="NCBI Taxonomy" id="31958"/>
    <lineage>
        <taxon>Bacteria</taxon>
        <taxon>Bacillati</taxon>
        <taxon>Actinomycetota</taxon>
        <taxon>Actinomycetes</taxon>
        <taxon>Pseudonocardiales</taxon>
        <taxon>Pseudonocardiaceae</taxon>
        <taxon>Amycolatopsis</taxon>
    </lineage>
</organism>
<keyword evidence="3" id="KW-1185">Reference proteome</keyword>
<dbReference type="EMBL" id="CP016174">
    <property type="protein sequence ID" value="ANN16379.1"/>
    <property type="molecule type" value="Genomic_DNA"/>
</dbReference>
<accession>A0A193BW34</accession>
<evidence type="ECO:0008006" key="4">
    <source>
        <dbReference type="Google" id="ProtNLM"/>
    </source>
</evidence>
<dbReference type="AlphaFoldDB" id="A0A193BW34"/>
<proteinExistence type="predicted"/>
<dbReference type="InterPro" id="IPR004401">
    <property type="entry name" value="YbaB/EbfC"/>
</dbReference>
<evidence type="ECO:0000256" key="1">
    <source>
        <dbReference type="SAM" id="MobiDB-lite"/>
    </source>
</evidence>
<dbReference type="Gene3D" id="3.30.1310.10">
    <property type="entry name" value="Nucleoid-associated protein YbaB-like domain"/>
    <property type="match status" value="1"/>
</dbReference>